<dbReference type="InterPro" id="IPR012939">
    <property type="entry name" value="Glyco_hydro_92"/>
</dbReference>
<feature type="region of interest" description="Disordered" evidence="1">
    <location>
        <begin position="30"/>
        <end position="51"/>
    </location>
</feature>
<reference evidence="5 6" key="1">
    <citation type="submission" date="2013-10" db="EMBL/GenBank/DDBJ databases">
        <authorList>
            <person name="Ichikawa N."/>
            <person name="Kimura A."/>
            <person name="Ohji S."/>
            <person name="Hosoyama A."/>
            <person name="Fujita N."/>
        </authorList>
    </citation>
    <scope>NUCLEOTIDE SEQUENCE [LARGE SCALE GENOMIC DNA]</scope>
    <source>
        <strain evidence="5 6">NBRC 102217</strain>
    </source>
</reference>
<dbReference type="InterPro" id="IPR008928">
    <property type="entry name" value="6-hairpin_glycosidase_sf"/>
</dbReference>
<dbReference type="EMBL" id="BAUJ01000012">
    <property type="protein sequence ID" value="GAD88960.1"/>
    <property type="molecule type" value="Genomic_DNA"/>
</dbReference>
<dbReference type="eggNOG" id="COG3537">
    <property type="taxonomic scope" value="Bacteria"/>
</dbReference>
<dbReference type="SMR" id="V5HHY8"/>
<evidence type="ECO:0000313" key="6">
    <source>
        <dbReference type="Proteomes" id="UP000017800"/>
    </source>
</evidence>
<dbReference type="GO" id="GO:0005829">
    <property type="term" value="C:cytosol"/>
    <property type="evidence" value="ECO:0007669"/>
    <property type="project" value="TreeGrafter"/>
</dbReference>
<comment type="caution">
    <text evidence="5">The sequence shown here is derived from an EMBL/GenBank/DDBJ whole genome shotgun (WGS) entry which is preliminary data.</text>
</comment>
<protein>
    <submittedName>
        <fullName evidence="5">Putative glycoside hydrolase</fullName>
    </submittedName>
</protein>
<accession>V5HHY8</accession>
<dbReference type="InterPro" id="IPR005887">
    <property type="entry name" value="GH92_a_mannosidase_put"/>
</dbReference>
<dbReference type="GO" id="GO:0005975">
    <property type="term" value="P:carbohydrate metabolic process"/>
    <property type="evidence" value="ECO:0007669"/>
    <property type="project" value="InterPro"/>
</dbReference>
<gene>
    <name evidence="5" type="ORF">VHA01S_012_00760</name>
</gene>
<feature type="domain" description="Glycosyl hydrolase family 92 N-terminal" evidence="4">
    <location>
        <begin position="74"/>
        <end position="306"/>
    </location>
</feature>
<dbReference type="InterPro" id="IPR050883">
    <property type="entry name" value="PNGase"/>
</dbReference>
<dbReference type="GO" id="GO:0030246">
    <property type="term" value="F:carbohydrate binding"/>
    <property type="evidence" value="ECO:0007669"/>
    <property type="project" value="InterPro"/>
</dbReference>
<dbReference type="Pfam" id="PF07971">
    <property type="entry name" value="Glyco_hydro_92"/>
    <property type="match status" value="1"/>
</dbReference>
<dbReference type="GO" id="GO:0006516">
    <property type="term" value="P:glycoprotein catabolic process"/>
    <property type="evidence" value="ECO:0007669"/>
    <property type="project" value="TreeGrafter"/>
</dbReference>
<dbReference type="Gene3D" id="3.30.2080.10">
    <property type="entry name" value="GH92 mannosidase domain"/>
    <property type="match status" value="1"/>
</dbReference>
<dbReference type="RefSeq" id="WP_023403336.1">
    <property type="nucleotide sequence ID" value="NZ_BAUJ01000012.1"/>
</dbReference>
<evidence type="ECO:0000256" key="1">
    <source>
        <dbReference type="SAM" id="MobiDB-lite"/>
    </source>
</evidence>
<sequence length="865" mass="96661">MKHNFSLLSLSIIVALGGLTACNDNSDNTAASVDKNAPAVEKTTPTPTPTQTQNVEQQLLTAAQPRQLEDLTQYVDPFIGTGGTGHTHPGAVTPNGMIQMTPIVDDEGVDWWTRCSGYHTDFTAILGFGHTALSGTGIGGLNEFQMLPYTTESMPSGSKIETYRPHIDKSTEEATPGYYHVKIQEGNIDVQLTATERVGYHKYTFPDSAKPKISFVFDRYNKQFNSVDYQIVDNQTIRIKQTIASFFTLHQSTYFYVKFDHSFKMPPEFIEIPSTSSWSQDKNGVLELDFSGDPSVHQINAKVGISYTGPQGAEQNFDIEGTRTFDEARAYNKGLWNKKLNEIKIEGGTPENLKTFYTALYHTNMAPHIFQDADGQYRSMTRGDYSFVKTATDPNSKVYSVYSLWDTFRALHPLKTIIEPQHAVELAKDLLRKYQEGGLLPKWELHGDYSGTMVGYPAVAVIADAITKFPDQFTDKEKQTALAAALRSTHYKSYAEISNTDPGWKVYDGVQKENLKYVDGSHNSLGEPSNTQCDPLAPAKESLCGFVPAKGQQNGQNESVSYGLEMANFDHAVVMIANALHRDDIAKTFELRSQYWHKYWNASNPDNPSENWKEKYNMTGFMRPVWSNGEWSTSDDGEFHPYKTNHGTGDYTEGTAWQWTWFVPQDVEGLKATMGGNDAFLSNLNEVFTNKCASDDPAQCTTTADMTGMLGQVAFGNEPSHHIPFLYNWTSEPWHTQEVVDNIQHTLYGTARDDMAGNEDEGQMSAWYIMSAMGFYQVSGSDPVFTLARPLFDKVQIPMQDGVFTITADNNSDTNKYIKSATINGKPLNKDFTFDFTEFKAGGELHFVMTDDVSQAMKPDQLAKS</sequence>
<dbReference type="Gene3D" id="1.20.1050.60">
    <property type="entry name" value="alpha-1,2-mannosidase"/>
    <property type="match status" value="1"/>
</dbReference>
<reference evidence="5 6" key="2">
    <citation type="submission" date="2013-11" db="EMBL/GenBank/DDBJ databases">
        <title>Whole genome shotgun sequence of Vibrio halioticoli NBRC 102217.</title>
        <authorList>
            <person name="Isaki S."/>
            <person name="Kimura A."/>
            <person name="Ohji S."/>
            <person name="Hosoyama A."/>
            <person name="Fujita N."/>
            <person name="Hashimoto M."/>
            <person name="Hosoyama Y."/>
            <person name="Yamazoe A."/>
        </authorList>
    </citation>
    <scope>NUCLEOTIDE SEQUENCE [LARGE SCALE GENOMIC DNA]</scope>
    <source>
        <strain evidence="5 6">NBRC 102217</strain>
    </source>
</reference>
<dbReference type="PANTHER" id="PTHR12143:SF39">
    <property type="entry name" value="SECRETED PROTEIN"/>
    <property type="match status" value="1"/>
</dbReference>
<dbReference type="Gene3D" id="1.20.1610.10">
    <property type="entry name" value="alpha-1,2-mannosidases domains"/>
    <property type="match status" value="1"/>
</dbReference>
<feature type="domain" description="Glycosyl hydrolase family 92" evidence="3">
    <location>
        <begin position="313"/>
        <end position="850"/>
    </location>
</feature>
<feature type="chain" id="PRO_5004735926" evidence="2">
    <location>
        <begin position="22"/>
        <end position="865"/>
    </location>
</feature>
<keyword evidence="2" id="KW-0732">Signal</keyword>
<dbReference type="Proteomes" id="UP000017800">
    <property type="component" value="Unassembled WGS sequence"/>
</dbReference>
<dbReference type="PANTHER" id="PTHR12143">
    <property type="entry name" value="PEPTIDE N-GLYCANASE PNGASE -RELATED"/>
    <property type="match status" value="1"/>
</dbReference>
<dbReference type="InterPro" id="IPR041371">
    <property type="entry name" value="GH92_N"/>
</dbReference>
<proteinExistence type="predicted"/>
<keyword evidence="6" id="KW-1185">Reference proteome</keyword>
<dbReference type="Pfam" id="PF17678">
    <property type="entry name" value="Glyco_hydro_92N"/>
    <property type="match status" value="1"/>
</dbReference>
<keyword evidence="5" id="KW-0378">Hydrolase</keyword>
<feature type="signal peptide" evidence="2">
    <location>
        <begin position="1"/>
        <end position="21"/>
    </location>
</feature>
<dbReference type="GO" id="GO:0000224">
    <property type="term" value="F:peptide-N4-(N-acetyl-beta-glucosaminyl)asparagine amidase activity"/>
    <property type="evidence" value="ECO:0007669"/>
    <property type="project" value="TreeGrafter"/>
</dbReference>
<organism evidence="5 6">
    <name type="scientific">Vibrio halioticoli NBRC 102217</name>
    <dbReference type="NCBI Taxonomy" id="1219072"/>
    <lineage>
        <taxon>Bacteria</taxon>
        <taxon>Pseudomonadati</taxon>
        <taxon>Pseudomonadota</taxon>
        <taxon>Gammaproteobacteria</taxon>
        <taxon>Vibrionales</taxon>
        <taxon>Vibrionaceae</taxon>
        <taxon>Vibrio</taxon>
    </lineage>
</organism>
<dbReference type="SUPFAM" id="SSF48208">
    <property type="entry name" value="Six-hairpin glycosidases"/>
    <property type="match status" value="1"/>
</dbReference>
<evidence type="ECO:0000259" key="3">
    <source>
        <dbReference type="Pfam" id="PF07971"/>
    </source>
</evidence>
<dbReference type="InterPro" id="IPR014718">
    <property type="entry name" value="GH-type_carb-bd"/>
</dbReference>
<dbReference type="AlphaFoldDB" id="V5HHY8"/>
<evidence type="ECO:0000313" key="5">
    <source>
        <dbReference type="EMBL" id="GAD88960.1"/>
    </source>
</evidence>
<evidence type="ECO:0000259" key="4">
    <source>
        <dbReference type="Pfam" id="PF17678"/>
    </source>
</evidence>
<dbReference type="PROSITE" id="PS51257">
    <property type="entry name" value="PROKAR_LIPOPROTEIN"/>
    <property type="match status" value="1"/>
</dbReference>
<evidence type="ECO:0000256" key="2">
    <source>
        <dbReference type="SAM" id="SignalP"/>
    </source>
</evidence>
<dbReference type="NCBIfam" id="TIGR01180">
    <property type="entry name" value="aman2_put"/>
    <property type="match status" value="1"/>
</dbReference>
<dbReference type="Gene3D" id="2.70.98.10">
    <property type="match status" value="1"/>
</dbReference>
<dbReference type="OrthoDB" id="9804511at2"/>
<name>V5HHY8_9VIBR</name>